<gene>
    <name evidence="7" type="ORF">SAMN05216190_12761</name>
</gene>
<evidence type="ECO:0000256" key="2">
    <source>
        <dbReference type="ARBA" id="ARBA00022475"/>
    </source>
</evidence>
<reference evidence="8" key="1">
    <citation type="submission" date="2016-10" db="EMBL/GenBank/DDBJ databases">
        <authorList>
            <person name="Varghese N."/>
            <person name="Submissions S."/>
        </authorList>
    </citation>
    <scope>NUCLEOTIDE SEQUENCE [LARGE SCALE GENOMIC DNA]</scope>
    <source>
        <strain evidence="8">DSM 17834</strain>
    </source>
</reference>
<evidence type="ECO:0000256" key="4">
    <source>
        <dbReference type="ARBA" id="ARBA00022989"/>
    </source>
</evidence>
<dbReference type="OrthoDB" id="6120945at2"/>
<dbReference type="PANTHER" id="PTHR33931">
    <property type="entry name" value="HOLIN-LIKE PROTEIN CIDA-RELATED"/>
    <property type="match status" value="1"/>
</dbReference>
<sequence>MILKGLTVLVLLQLLGNVLNLTLLPMLPGPIIGLLLLFGWLLIRGGISEPVEQAASGLLQYLPMLLVVPAAGIMASGEMLLNDLPAIAAALVLSLVVTVPLCGWLMQRMIRHVEARRRDDP</sequence>
<keyword evidence="3 6" id="KW-0812">Transmembrane</keyword>
<comment type="subcellular location">
    <subcellularLocation>
        <location evidence="1">Cell membrane</location>
        <topology evidence="1">Multi-pass membrane protein</topology>
    </subcellularLocation>
</comment>
<organism evidence="7 8">
    <name type="scientific">Pseudomonas borbori</name>
    <dbReference type="NCBI Taxonomy" id="289003"/>
    <lineage>
        <taxon>Bacteria</taxon>
        <taxon>Pseudomonadati</taxon>
        <taxon>Pseudomonadota</taxon>
        <taxon>Gammaproteobacteria</taxon>
        <taxon>Pseudomonadales</taxon>
        <taxon>Pseudomonadaceae</taxon>
        <taxon>Pseudomonas</taxon>
    </lineage>
</organism>
<evidence type="ECO:0000256" key="6">
    <source>
        <dbReference type="SAM" id="Phobius"/>
    </source>
</evidence>
<dbReference type="GO" id="GO:0005886">
    <property type="term" value="C:plasma membrane"/>
    <property type="evidence" value="ECO:0007669"/>
    <property type="project" value="UniProtKB-SubCell"/>
</dbReference>
<dbReference type="RefSeq" id="WP_090503718.1">
    <property type="nucleotide sequence ID" value="NZ_FOWX01000027.1"/>
</dbReference>
<accession>A0A1I5UVZ0</accession>
<evidence type="ECO:0000256" key="3">
    <source>
        <dbReference type="ARBA" id="ARBA00022692"/>
    </source>
</evidence>
<keyword evidence="2" id="KW-1003">Cell membrane</keyword>
<feature type="transmembrane region" description="Helical" evidence="6">
    <location>
        <begin position="30"/>
        <end position="47"/>
    </location>
</feature>
<feature type="transmembrane region" description="Helical" evidence="6">
    <location>
        <begin position="87"/>
        <end position="106"/>
    </location>
</feature>
<evidence type="ECO:0000256" key="1">
    <source>
        <dbReference type="ARBA" id="ARBA00004651"/>
    </source>
</evidence>
<dbReference type="AlphaFoldDB" id="A0A1I5UVZ0"/>
<dbReference type="STRING" id="289003.SAMN05216190_12761"/>
<evidence type="ECO:0000313" key="8">
    <source>
        <dbReference type="Proteomes" id="UP000198784"/>
    </source>
</evidence>
<name>A0A1I5UVZ0_9PSED</name>
<dbReference type="InterPro" id="IPR005538">
    <property type="entry name" value="LrgA/CidA"/>
</dbReference>
<protein>
    <submittedName>
        <fullName evidence="7">Putative effector of murein hydrolase LrgA, UPF0299 family</fullName>
    </submittedName>
</protein>
<evidence type="ECO:0000313" key="7">
    <source>
        <dbReference type="EMBL" id="SFP99378.1"/>
    </source>
</evidence>
<dbReference type="Proteomes" id="UP000198784">
    <property type="component" value="Unassembled WGS sequence"/>
</dbReference>
<keyword evidence="8" id="KW-1185">Reference proteome</keyword>
<dbReference type="GO" id="GO:0016787">
    <property type="term" value="F:hydrolase activity"/>
    <property type="evidence" value="ECO:0007669"/>
    <property type="project" value="UniProtKB-KW"/>
</dbReference>
<proteinExistence type="predicted"/>
<evidence type="ECO:0000256" key="5">
    <source>
        <dbReference type="ARBA" id="ARBA00023136"/>
    </source>
</evidence>
<dbReference type="EMBL" id="FOWX01000027">
    <property type="protein sequence ID" value="SFP99378.1"/>
    <property type="molecule type" value="Genomic_DNA"/>
</dbReference>
<keyword evidence="7" id="KW-0378">Hydrolase</keyword>
<keyword evidence="4 6" id="KW-1133">Transmembrane helix</keyword>
<feature type="transmembrane region" description="Helical" evidence="6">
    <location>
        <begin position="59"/>
        <end position="81"/>
    </location>
</feature>
<dbReference type="PANTHER" id="PTHR33931:SF2">
    <property type="entry name" value="HOLIN-LIKE PROTEIN CIDA"/>
    <property type="match status" value="1"/>
</dbReference>
<keyword evidence="5 6" id="KW-0472">Membrane</keyword>
<dbReference type="Pfam" id="PF03788">
    <property type="entry name" value="LrgA"/>
    <property type="match status" value="1"/>
</dbReference>